<evidence type="ECO:0000313" key="2">
    <source>
        <dbReference type="Proteomes" id="UP000247903"/>
    </source>
</evidence>
<accession>A0A2V4BWQ2</accession>
<keyword evidence="2" id="KW-1185">Reference proteome</keyword>
<reference evidence="1 2" key="1">
    <citation type="submission" date="2018-05" db="EMBL/GenBank/DDBJ databases">
        <title>Flavobacterium sp. strain IMCC34759, incomplete genome.</title>
        <authorList>
            <person name="Joung Y."/>
            <person name="Cho J."/>
        </authorList>
    </citation>
    <scope>NUCLEOTIDE SEQUENCE [LARGE SCALE GENOMIC DNA]</scope>
    <source>
        <strain evidence="1 2">IMCC34759</strain>
    </source>
</reference>
<sequence length="199" mass="23816">MENFEKLLEVFKEKCDSSVFEPLISEQSLEFFKKIVNRIQNNYINENEISYRENTNLLIILFQQYPASNENVELFLADSLIKNFRTLINRIFNNKIEENGFLESPLAKNLIIFIDIFFHNPYFSKIINDFEKEFFLNDLVSLTKIKYNPEKDFDIQLSIQNSVSVFFYFPESMIQKNKIFYKNHFDESVVSEFEELDAE</sequence>
<comment type="caution">
    <text evidence="1">The sequence shown here is derived from an EMBL/GenBank/DDBJ whole genome shotgun (WGS) entry which is preliminary data.</text>
</comment>
<protein>
    <submittedName>
        <fullName evidence="1">Uncharacterized protein</fullName>
    </submittedName>
</protein>
<dbReference type="RefSeq" id="WP_110305265.1">
    <property type="nucleotide sequence ID" value="NZ_QJHK01000002.1"/>
</dbReference>
<gene>
    <name evidence="1" type="ORF">DMB65_03435</name>
</gene>
<evidence type="ECO:0000313" key="1">
    <source>
        <dbReference type="EMBL" id="PXY42293.1"/>
    </source>
</evidence>
<proteinExistence type="predicted"/>
<dbReference type="EMBL" id="QJHK01000002">
    <property type="protein sequence ID" value="PXY42293.1"/>
    <property type="molecule type" value="Genomic_DNA"/>
</dbReference>
<dbReference type="AlphaFoldDB" id="A0A2V4BWQ2"/>
<organism evidence="1 2">
    <name type="scientific">Flavobacterium cheongpyeongense</name>
    <dbReference type="NCBI Taxonomy" id="2212651"/>
    <lineage>
        <taxon>Bacteria</taxon>
        <taxon>Pseudomonadati</taxon>
        <taxon>Bacteroidota</taxon>
        <taxon>Flavobacteriia</taxon>
        <taxon>Flavobacteriales</taxon>
        <taxon>Flavobacteriaceae</taxon>
        <taxon>Flavobacterium</taxon>
    </lineage>
</organism>
<name>A0A2V4BWQ2_9FLAO</name>
<dbReference type="Proteomes" id="UP000247903">
    <property type="component" value="Unassembled WGS sequence"/>
</dbReference>